<dbReference type="AlphaFoldDB" id="A0AAX3BEB7"/>
<reference evidence="2" key="1">
    <citation type="submission" date="2021-04" db="EMBL/GenBank/DDBJ databases">
        <authorList>
            <person name="Postec A."/>
        </authorList>
    </citation>
    <scope>NUCLEOTIDE SEQUENCE</scope>
    <source>
        <strain evidence="2">F1F22</strain>
    </source>
</reference>
<dbReference type="Proteomes" id="UP001056539">
    <property type="component" value="Chromosome"/>
</dbReference>
<dbReference type="KEGG" id="taqu:KDW03_11540"/>
<dbReference type="RefSeq" id="WP_271435228.1">
    <property type="nucleotide sequence ID" value="NZ_CP073355.1"/>
</dbReference>
<protein>
    <recommendedName>
        <fullName evidence="1">CBM20 domain-containing protein</fullName>
    </recommendedName>
</protein>
<dbReference type="EMBL" id="CP073355">
    <property type="protein sequence ID" value="URA10096.1"/>
    <property type="molecule type" value="Genomic_DNA"/>
</dbReference>
<dbReference type="GO" id="GO:2001070">
    <property type="term" value="F:starch binding"/>
    <property type="evidence" value="ECO:0007669"/>
    <property type="project" value="InterPro"/>
</dbReference>
<evidence type="ECO:0000313" key="3">
    <source>
        <dbReference type="Proteomes" id="UP001056539"/>
    </source>
</evidence>
<proteinExistence type="predicted"/>
<reference evidence="2" key="2">
    <citation type="submission" date="2022-06" db="EMBL/GenBank/DDBJ databases">
        <title>Thermospira aquatica gen. nov., sp. nov.</title>
        <authorList>
            <person name="Ben Ali Gam Z."/>
            <person name="Labat M."/>
        </authorList>
    </citation>
    <scope>NUCLEOTIDE SEQUENCE</scope>
    <source>
        <strain evidence="2">F1F22</strain>
    </source>
</reference>
<organism evidence="2 3">
    <name type="scientific">Thermospira aquatica</name>
    <dbReference type="NCBI Taxonomy" id="2828656"/>
    <lineage>
        <taxon>Bacteria</taxon>
        <taxon>Pseudomonadati</taxon>
        <taxon>Spirochaetota</taxon>
        <taxon>Spirochaetia</taxon>
        <taxon>Brevinematales</taxon>
        <taxon>Thermospiraceae</taxon>
        <taxon>Thermospira</taxon>
    </lineage>
</organism>
<dbReference type="Pfam" id="PF16561">
    <property type="entry name" value="AMPK1_CBM"/>
    <property type="match status" value="1"/>
</dbReference>
<evidence type="ECO:0000259" key="1">
    <source>
        <dbReference type="SMART" id="SM01065"/>
    </source>
</evidence>
<gene>
    <name evidence="2" type="ORF">KDW03_11540</name>
</gene>
<evidence type="ECO:0000313" key="2">
    <source>
        <dbReference type="EMBL" id="URA10096.1"/>
    </source>
</evidence>
<dbReference type="InterPro" id="IPR032640">
    <property type="entry name" value="AMPK1_CBM"/>
</dbReference>
<dbReference type="InterPro" id="IPR013783">
    <property type="entry name" value="Ig-like_fold"/>
</dbReference>
<accession>A0AAX3BEB7</accession>
<keyword evidence="3" id="KW-1185">Reference proteome</keyword>
<feature type="domain" description="CBM20" evidence="1">
    <location>
        <begin position="34"/>
        <end position="118"/>
    </location>
</feature>
<dbReference type="SMART" id="SM01065">
    <property type="entry name" value="CBM_2"/>
    <property type="match status" value="1"/>
</dbReference>
<name>A0AAX3BEB7_9SPIR</name>
<dbReference type="InterPro" id="IPR002044">
    <property type="entry name" value="CBM20"/>
</dbReference>
<dbReference type="Gene3D" id="2.60.40.10">
    <property type="entry name" value="Immunoglobulins"/>
    <property type="match status" value="1"/>
</dbReference>
<dbReference type="SUPFAM" id="SSF81296">
    <property type="entry name" value="E set domains"/>
    <property type="match status" value="1"/>
</dbReference>
<sequence>MKKMIFLFFLLLVTCGKTPKPVPQGPKPGVFILGEIVLFVYQARSTNITNVALTGDFFGWKAEGFPLTYDSNVNLWRISIILSPGTYQYKYILNGTIFTNDPFNPLVSPDGKGGLNSVIEIRP</sequence>
<dbReference type="InterPro" id="IPR014756">
    <property type="entry name" value="Ig_E-set"/>
</dbReference>